<organism evidence="1 2">
    <name type="scientific">Nephila pilipes</name>
    <name type="common">Giant wood spider</name>
    <name type="synonym">Nephila maculata</name>
    <dbReference type="NCBI Taxonomy" id="299642"/>
    <lineage>
        <taxon>Eukaryota</taxon>
        <taxon>Metazoa</taxon>
        <taxon>Ecdysozoa</taxon>
        <taxon>Arthropoda</taxon>
        <taxon>Chelicerata</taxon>
        <taxon>Arachnida</taxon>
        <taxon>Araneae</taxon>
        <taxon>Araneomorphae</taxon>
        <taxon>Entelegynae</taxon>
        <taxon>Araneoidea</taxon>
        <taxon>Nephilidae</taxon>
        <taxon>Nephila</taxon>
    </lineage>
</organism>
<reference evidence="1" key="1">
    <citation type="submission" date="2020-08" db="EMBL/GenBank/DDBJ databases">
        <title>Multicomponent nature underlies the extraordinary mechanical properties of spider dragline silk.</title>
        <authorList>
            <person name="Kono N."/>
            <person name="Nakamura H."/>
            <person name="Mori M."/>
            <person name="Yoshida Y."/>
            <person name="Ohtoshi R."/>
            <person name="Malay A.D."/>
            <person name="Moran D.A.P."/>
            <person name="Tomita M."/>
            <person name="Numata K."/>
            <person name="Arakawa K."/>
        </authorList>
    </citation>
    <scope>NUCLEOTIDE SEQUENCE</scope>
</reference>
<comment type="caution">
    <text evidence="1">The sequence shown here is derived from an EMBL/GenBank/DDBJ whole genome shotgun (WGS) entry which is preliminary data.</text>
</comment>
<evidence type="ECO:0000313" key="1">
    <source>
        <dbReference type="EMBL" id="GFT11717.1"/>
    </source>
</evidence>
<sequence>MAFDIGTQRLTLRKINNSQNEMAYITRMRNAISFQIASSEDYKYFKKHFNHLILLKIEEITELLICVDHALTKIVKSHVLLHNSEHLLQWKTITIDKEGFSQNRNEDQRIAEISKRIAENESVDLFLVTNFKKRFNCTLPERWPTLQSGERPIFADDILSAFRLTCIADHHYLPLESTWSRVYYNNGYFFLFEKVYVAAYLDDQIQKNRSASVFKQIVNRERSEKTFNQFEILKAIASPYYFVLPYQDGQKLAQIRREAHGIHERLRQGYVLFFFQSRLDVAMKILL</sequence>
<keyword evidence="2" id="KW-1185">Reference proteome</keyword>
<proteinExistence type="predicted"/>
<protein>
    <submittedName>
        <fullName evidence="1">Uncharacterized protein</fullName>
    </submittedName>
</protein>
<accession>A0A8X6NGA4</accession>
<dbReference type="EMBL" id="BMAW01103961">
    <property type="protein sequence ID" value="GFT11717.1"/>
    <property type="molecule type" value="Genomic_DNA"/>
</dbReference>
<dbReference type="Proteomes" id="UP000887013">
    <property type="component" value="Unassembled WGS sequence"/>
</dbReference>
<gene>
    <name evidence="1" type="primary">NCL1_20329</name>
    <name evidence="1" type="ORF">NPIL_439931</name>
</gene>
<evidence type="ECO:0000313" key="2">
    <source>
        <dbReference type="Proteomes" id="UP000887013"/>
    </source>
</evidence>
<dbReference type="AlphaFoldDB" id="A0A8X6NGA4"/>
<name>A0A8X6NGA4_NEPPI</name>